<comment type="caution">
    <text evidence="1">The sequence shown here is derived from an EMBL/GenBank/DDBJ whole genome shotgun (WGS) entry which is preliminary data.</text>
</comment>
<protein>
    <submittedName>
        <fullName evidence="1">8402_t:CDS:1</fullName>
    </submittedName>
</protein>
<name>A0A9N9H6P2_9GLOM</name>
<keyword evidence="2" id="KW-1185">Reference proteome</keyword>
<sequence length="345" mass="39818">NFKDKEKPSKDNDQILNSYQKNILYLLVTINSYMNTITDDAGGIIKFRPIKHSKTIYIPDTIDHSYMRKSLHAIGLISDLDHKYDEDYVLTMEKLISPFSNLQAIFNTISTEKAHGSDDSYNIDLIRLYHEIETEKDTNQSELSIEDNKSAIPSIETQKNWLNDLIYKMDIKITEYSKLAIEKNKVEDIDLDDLEKKMGSILLGIIDRITEIRTHKGFKEYENLQKYIDALRIQGVWNAKLTMQAFLSTLLIFGNISDTQQLWNKNFNTMVEDLAHRGVLDKLVPKINNEELPDLVIQELDYQFVPNDLTKANTLNEGQYAIFNEVLNLINCNQKGILFVDEPAG</sequence>
<accession>A0A9N9H6P2</accession>
<reference evidence="1" key="1">
    <citation type="submission" date="2021-06" db="EMBL/GenBank/DDBJ databases">
        <authorList>
            <person name="Kallberg Y."/>
            <person name="Tangrot J."/>
            <person name="Rosling A."/>
        </authorList>
    </citation>
    <scope>NUCLEOTIDE SEQUENCE</scope>
    <source>
        <strain evidence="1">IN212</strain>
    </source>
</reference>
<dbReference type="EMBL" id="CAJVPZ010014807">
    <property type="protein sequence ID" value="CAG8660902.1"/>
    <property type="molecule type" value="Genomic_DNA"/>
</dbReference>
<dbReference type="Proteomes" id="UP000789396">
    <property type="component" value="Unassembled WGS sequence"/>
</dbReference>
<dbReference type="AlphaFoldDB" id="A0A9N9H6P2"/>
<proteinExistence type="predicted"/>
<evidence type="ECO:0000313" key="2">
    <source>
        <dbReference type="Proteomes" id="UP000789396"/>
    </source>
</evidence>
<gene>
    <name evidence="1" type="ORF">RFULGI_LOCUS8843</name>
</gene>
<evidence type="ECO:0000313" key="1">
    <source>
        <dbReference type="EMBL" id="CAG8660902.1"/>
    </source>
</evidence>
<feature type="non-terminal residue" evidence="1">
    <location>
        <position position="345"/>
    </location>
</feature>
<organism evidence="1 2">
    <name type="scientific">Racocetra fulgida</name>
    <dbReference type="NCBI Taxonomy" id="60492"/>
    <lineage>
        <taxon>Eukaryota</taxon>
        <taxon>Fungi</taxon>
        <taxon>Fungi incertae sedis</taxon>
        <taxon>Mucoromycota</taxon>
        <taxon>Glomeromycotina</taxon>
        <taxon>Glomeromycetes</taxon>
        <taxon>Diversisporales</taxon>
        <taxon>Gigasporaceae</taxon>
        <taxon>Racocetra</taxon>
    </lineage>
</organism>
<feature type="non-terminal residue" evidence="1">
    <location>
        <position position="1"/>
    </location>
</feature>
<dbReference type="OrthoDB" id="2471075at2759"/>